<keyword evidence="2" id="KW-0378">Hydrolase</keyword>
<evidence type="ECO:0000256" key="2">
    <source>
        <dbReference type="ARBA" id="ARBA00022801"/>
    </source>
</evidence>
<evidence type="ECO:0000256" key="1">
    <source>
        <dbReference type="ARBA" id="ARBA00022723"/>
    </source>
</evidence>
<reference evidence="3" key="1">
    <citation type="submission" date="2018-05" db="EMBL/GenBank/DDBJ databases">
        <authorList>
            <person name="Lanie J.A."/>
            <person name="Ng W.-L."/>
            <person name="Kazmierczak K.M."/>
            <person name="Andrzejewski T.M."/>
            <person name="Davidsen T.M."/>
            <person name="Wayne K.J."/>
            <person name="Tettelin H."/>
            <person name="Glass J.I."/>
            <person name="Rusch D."/>
            <person name="Podicherti R."/>
            <person name="Tsui H.-C.T."/>
            <person name="Winkler M.E."/>
        </authorList>
    </citation>
    <scope>NUCLEOTIDE SEQUENCE</scope>
</reference>
<dbReference type="GO" id="GO:0033389">
    <property type="term" value="P:putrescine biosynthetic process from arginine, via agmatine"/>
    <property type="evidence" value="ECO:0007669"/>
    <property type="project" value="TreeGrafter"/>
</dbReference>
<sequence>MDPNFLTSVQDNILTPVEDHILSHNKIISSSILGNKISVHTKENGLPNIKKIDVAIIGVPENRNDINFIGEEINLSEIRRSFYSLYPGNWSIRIADFGDITPGESVEDTYQNLTSLISYFIKNNIIPLVIGGSQDLTYANYRAYDDFKKTINIVNVDSNFDLGDSSKPIKNNSYLGKIILEEPHNLFNYTTIGYQTYYNSQIEIDLMEKLYFEAYRLGEVCYNINSVEPVMRDADIVTIDLRSIKSSELSSRQKLSPNGFDGKEICSISRYAGISNKVSSFGIFEYKSSNEDEITEMLIAQILWYFIEGVNCRIIDDDFTKISNFQKFTVVVEKYELVFYRSVKTSRWWIVIPNSSKKDTKLNQQSLLPCTHDDYLNANEGIIPERWYKAHKKNII</sequence>
<dbReference type="PROSITE" id="PS51409">
    <property type="entry name" value="ARGINASE_2"/>
    <property type="match status" value="1"/>
</dbReference>
<proteinExistence type="predicted"/>
<dbReference type="CDD" id="cd09988">
    <property type="entry name" value="Formimidoylglutamase"/>
    <property type="match status" value="1"/>
</dbReference>
<evidence type="ECO:0000313" key="3">
    <source>
        <dbReference type="EMBL" id="SUZ58096.1"/>
    </source>
</evidence>
<dbReference type="PANTHER" id="PTHR11358">
    <property type="entry name" value="ARGINASE/AGMATINASE"/>
    <property type="match status" value="1"/>
</dbReference>
<organism evidence="3">
    <name type="scientific">marine metagenome</name>
    <dbReference type="NCBI Taxonomy" id="408172"/>
    <lineage>
        <taxon>unclassified sequences</taxon>
        <taxon>metagenomes</taxon>
        <taxon>ecological metagenomes</taxon>
    </lineage>
</organism>
<keyword evidence="1" id="KW-0479">Metal-binding</keyword>
<name>A0A381NTY7_9ZZZZ</name>
<dbReference type="PANTHER" id="PTHR11358:SF26">
    <property type="entry name" value="GUANIDINO ACID HYDROLASE, MITOCHONDRIAL"/>
    <property type="match status" value="1"/>
</dbReference>
<dbReference type="GO" id="GO:0008783">
    <property type="term" value="F:agmatinase activity"/>
    <property type="evidence" value="ECO:0007669"/>
    <property type="project" value="TreeGrafter"/>
</dbReference>
<accession>A0A381NTY7</accession>
<evidence type="ECO:0008006" key="4">
    <source>
        <dbReference type="Google" id="ProtNLM"/>
    </source>
</evidence>
<gene>
    <name evidence="3" type="ORF">METZ01_LOCUS10950</name>
</gene>
<dbReference type="SUPFAM" id="SSF52768">
    <property type="entry name" value="Arginase/deacetylase"/>
    <property type="match status" value="1"/>
</dbReference>
<dbReference type="Gene3D" id="3.40.800.10">
    <property type="entry name" value="Ureohydrolase domain"/>
    <property type="match status" value="1"/>
</dbReference>
<dbReference type="EMBL" id="UINC01000597">
    <property type="protein sequence ID" value="SUZ58096.1"/>
    <property type="molecule type" value="Genomic_DNA"/>
</dbReference>
<dbReference type="GO" id="GO:0046872">
    <property type="term" value="F:metal ion binding"/>
    <property type="evidence" value="ECO:0007669"/>
    <property type="project" value="UniProtKB-KW"/>
</dbReference>
<dbReference type="InterPro" id="IPR006035">
    <property type="entry name" value="Ureohydrolase"/>
</dbReference>
<dbReference type="AlphaFoldDB" id="A0A381NTY7"/>
<dbReference type="Pfam" id="PF00491">
    <property type="entry name" value="Arginase"/>
    <property type="match status" value="1"/>
</dbReference>
<protein>
    <recommendedName>
        <fullName evidence="4">Arginase</fullName>
    </recommendedName>
</protein>
<dbReference type="InterPro" id="IPR023696">
    <property type="entry name" value="Ureohydrolase_dom_sf"/>
</dbReference>